<name>A0A8K0DGK2_IGNLU</name>
<keyword evidence="2" id="KW-1185">Reference proteome</keyword>
<accession>A0A8K0DGK2</accession>
<evidence type="ECO:0000313" key="2">
    <source>
        <dbReference type="Proteomes" id="UP000801492"/>
    </source>
</evidence>
<dbReference type="EMBL" id="VTPC01001195">
    <property type="protein sequence ID" value="KAF2902752.1"/>
    <property type="molecule type" value="Genomic_DNA"/>
</dbReference>
<evidence type="ECO:0000313" key="1">
    <source>
        <dbReference type="EMBL" id="KAF2902752.1"/>
    </source>
</evidence>
<proteinExistence type="predicted"/>
<dbReference type="AlphaFoldDB" id="A0A8K0DGK2"/>
<sequence>MPDNYKRTSTQKSWSQENMNQAIKAVVVYGIKNGLTCHKQRFVLSLEGPSDIETLSEQTLLKKETYSATKRLLHNISLPKAAFMEKARETRKVAVSQVLTGSSLSTSEKKRIIANSYEFENDDKELGD</sequence>
<comment type="caution">
    <text evidence="1">The sequence shown here is derived from an EMBL/GenBank/DDBJ whole genome shotgun (WGS) entry which is preliminary data.</text>
</comment>
<dbReference type="Proteomes" id="UP000801492">
    <property type="component" value="Unassembled WGS sequence"/>
</dbReference>
<organism evidence="1 2">
    <name type="scientific">Ignelater luminosus</name>
    <name type="common">Cucubano</name>
    <name type="synonym">Pyrophorus luminosus</name>
    <dbReference type="NCBI Taxonomy" id="2038154"/>
    <lineage>
        <taxon>Eukaryota</taxon>
        <taxon>Metazoa</taxon>
        <taxon>Ecdysozoa</taxon>
        <taxon>Arthropoda</taxon>
        <taxon>Hexapoda</taxon>
        <taxon>Insecta</taxon>
        <taxon>Pterygota</taxon>
        <taxon>Neoptera</taxon>
        <taxon>Endopterygota</taxon>
        <taxon>Coleoptera</taxon>
        <taxon>Polyphaga</taxon>
        <taxon>Elateriformia</taxon>
        <taxon>Elateroidea</taxon>
        <taxon>Elateridae</taxon>
        <taxon>Agrypninae</taxon>
        <taxon>Pyrophorini</taxon>
        <taxon>Ignelater</taxon>
    </lineage>
</organism>
<gene>
    <name evidence="1" type="ORF">ILUMI_03432</name>
</gene>
<reference evidence="1" key="1">
    <citation type="submission" date="2019-08" db="EMBL/GenBank/DDBJ databases">
        <title>The genome of the North American firefly Photinus pyralis.</title>
        <authorList>
            <consortium name="Photinus pyralis genome working group"/>
            <person name="Fallon T.R."/>
            <person name="Sander Lower S.E."/>
            <person name="Weng J.-K."/>
        </authorList>
    </citation>
    <scope>NUCLEOTIDE SEQUENCE</scope>
    <source>
        <strain evidence="1">TRF0915ILg1</strain>
        <tissue evidence="1">Whole body</tissue>
    </source>
</reference>
<protein>
    <submittedName>
        <fullName evidence="1">Uncharacterized protein</fullName>
    </submittedName>
</protein>